<dbReference type="InterPro" id="IPR000859">
    <property type="entry name" value="CUB_dom"/>
</dbReference>
<dbReference type="InterPro" id="IPR050685">
    <property type="entry name" value="LDLR"/>
</dbReference>
<keyword evidence="7" id="KW-0472">Membrane</keyword>
<evidence type="ECO:0000256" key="13">
    <source>
        <dbReference type="SAM" id="SignalP"/>
    </source>
</evidence>
<dbReference type="PRINTS" id="PR00261">
    <property type="entry name" value="LDLRECEPTOR"/>
</dbReference>
<evidence type="ECO:0000256" key="7">
    <source>
        <dbReference type="ARBA" id="ARBA00023136"/>
    </source>
</evidence>
<evidence type="ECO:0000313" key="15">
    <source>
        <dbReference type="Ensembl" id="ENSOKIP00005037441.1"/>
    </source>
</evidence>
<evidence type="ECO:0000313" key="16">
    <source>
        <dbReference type="Proteomes" id="UP000694557"/>
    </source>
</evidence>
<dbReference type="Gene3D" id="4.10.400.10">
    <property type="entry name" value="Low-density Lipoprotein Receptor"/>
    <property type="match status" value="4"/>
</dbReference>
<feature type="disulfide bond" evidence="11">
    <location>
        <begin position="473"/>
        <end position="488"/>
    </location>
</feature>
<keyword evidence="16" id="KW-1185">Reference proteome</keyword>
<dbReference type="SMART" id="SM00192">
    <property type="entry name" value="LDLa"/>
    <property type="match status" value="4"/>
</dbReference>
<evidence type="ECO:0000256" key="2">
    <source>
        <dbReference type="ARBA" id="ARBA00009939"/>
    </source>
</evidence>
<evidence type="ECO:0000256" key="10">
    <source>
        <dbReference type="ARBA" id="ARBA00037878"/>
    </source>
</evidence>
<evidence type="ECO:0000256" key="12">
    <source>
        <dbReference type="SAM" id="MobiDB-lite"/>
    </source>
</evidence>
<dbReference type="InterPro" id="IPR035914">
    <property type="entry name" value="Sperma_CUB_dom_sf"/>
</dbReference>
<evidence type="ECO:0000259" key="14">
    <source>
        <dbReference type="PROSITE" id="PS01180"/>
    </source>
</evidence>
<dbReference type="AlphaFoldDB" id="A0A8C7G3X2"/>
<evidence type="ECO:0000256" key="8">
    <source>
        <dbReference type="ARBA" id="ARBA00023157"/>
    </source>
</evidence>
<reference evidence="15" key="1">
    <citation type="submission" date="2025-08" db="UniProtKB">
        <authorList>
            <consortium name="Ensembl"/>
        </authorList>
    </citation>
    <scope>IDENTIFICATION</scope>
</reference>
<feature type="disulfide bond" evidence="11">
    <location>
        <begin position="510"/>
        <end position="525"/>
    </location>
</feature>
<dbReference type="Ensembl" id="ENSOKIT00005039525.1">
    <property type="protein sequence ID" value="ENSOKIP00005037441.1"/>
    <property type="gene ID" value="ENSOKIG00005015956.1"/>
</dbReference>
<feature type="region of interest" description="Disordered" evidence="12">
    <location>
        <begin position="705"/>
        <end position="728"/>
    </location>
</feature>
<protein>
    <submittedName>
        <fullName evidence="15">Low density lipoprotein receptor-related protein 10</fullName>
    </submittedName>
</protein>
<comment type="subcellular location">
    <subcellularLocation>
        <location evidence="10">Membrane</location>
        <location evidence="10">Coated pit</location>
    </subcellularLocation>
    <subcellularLocation>
        <location evidence="1">Membrane</location>
        <topology evidence="1">Single-pass membrane protein</topology>
    </subcellularLocation>
</comment>
<evidence type="ECO:0000256" key="4">
    <source>
        <dbReference type="ARBA" id="ARBA00022692"/>
    </source>
</evidence>
<evidence type="ECO:0000256" key="11">
    <source>
        <dbReference type="PROSITE-ProRule" id="PRU00124"/>
    </source>
</evidence>
<dbReference type="PROSITE" id="PS50068">
    <property type="entry name" value="LDLRA_2"/>
    <property type="match status" value="3"/>
</dbReference>
<dbReference type="InterPro" id="IPR023415">
    <property type="entry name" value="LDLR_class-A_CS"/>
</dbReference>
<dbReference type="GO" id="GO:0005041">
    <property type="term" value="F:low-density lipoprotein particle receptor activity"/>
    <property type="evidence" value="ECO:0007669"/>
    <property type="project" value="TreeGrafter"/>
</dbReference>
<comment type="caution">
    <text evidence="11">Lacks conserved residue(s) required for the propagation of feature annotation.</text>
</comment>
<feature type="disulfide bond" evidence="11">
    <location>
        <begin position="498"/>
        <end position="516"/>
    </location>
</feature>
<dbReference type="PANTHER" id="PTHR24270:SF17">
    <property type="entry name" value="LOW-DENSITY LIPOPROTEIN RECEPTOR-RELATED PROTEIN 10"/>
    <property type="match status" value="1"/>
</dbReference>
<evidence type="ECO:0000256" key="1">
    <source>
        <dbReference type="ARBA" id="ARBA00004167"/>
    </source>
</evidence>
<feature type="compositionally biased region" description="Low complexity" evidence="12">
    <location>
        <begin position="654"/>
        <end position="676"/>
    </location>
</feature>
<dbReference type="InterPro" id="IPR036055">
    <property type="entry name" value="LDL_receptor-like_sf"/>
</dbReference>
<reference evidence="15" key="2">
    <citation type="submission" date="2025-09" db="UniProtKB">
        <authorList>
            <consortium name="Ensembl"/>
        </authorList>
    </citation>
    <scope>IDENTIFICATION</scope>
</reference>
<feature type="domain" description="CUB" evidence="14">
    <location>
        <begin position="290"/>
        <end position="396"/>
    </location>
</feature>
<feature type="domain" description="CUB" evidence="14">
    <location>
        <begin position="30"/>
        <end position="140"/>
    </location>
</feature>
<evidence type="ECO:0000256" key="6">
    <source>
        <dbReference type="ARBA" id="ARBA00022989"/>
    </source>
</evidence>
<keyword evidence="13" id="KW-0732">Signal</keyword>
<dbReference type="GO" id="GO:0006897">
    <property type="term" value="P:endocytosis"/>
    <property type="evidence" value="ECO:0007669"/>
    <property type="project" value="UniProtKB-KW"/>
</dbReference>
<feature type="compositionally biased region" description="Basic and acidic residues" evidence="12">
    <location>
        <begin position="225"/>
        <end position="262"/>
    </location>
</feature>
<keyword evidence="9" id="KW-0168">Coated pit</keyword>
<evidence type="ECO:0000256" key="9">
    <source>
        <dbReference type="ARBA" id="ARBA00023176"/>
    </source>
</evidence>
<dbReference type="GO" id="GO:0005905">
    <property type="term" value="C:clathrin-coated pit"/>
    <property type="evidence" value="ECO:0007669"/>
    <property type="project" value="UniProtKB-KW"/>
</dbReference>
<dbReference type="PROSITE" id="PS01209">
    <property type="entry name" value="LDLRA_1"/>
    <property type="match status" value="1"/>
</dbReference>
<dbReference type="Pfam" id="PF00431">
    <property type="entry name" value="CUB"/>
    <property type="match status" value="1"/>
</dbReference>
<keyword evidence="8 11" id="KW-1015">Disulfide bond</keyword>
<keyword evidence="5" id="KW-0677">Repeat</keyword>
<feature type="signal peptide" evidence="13">
    <location>
        <begin position="1"/>
        <end position="19"/>
    </location>
</feature>
<dbReference type="GO" id="GO:0005886">
    <property type="term" value="C:plasma membrane"/>
    <property type="evidence" value="ECO:0007669"/>
    <property type="project" value="TreeGrafter"/>
</dbReference>
<dbReference type="PANTHER" id="PTHR24270">
    <property type="entry name" value="LOW-DENSITY LIPOPROTEIN RECEPTOR-RELATED"/>
    <property type="match status" value="1"/>
</dbReference>
<proteinExistence type="inferred from homology"/>
<keyword evidence="6" id="KW-1133">Transmembrane helix</keyword>
<gene>
    <name evidence="15" type="primary">LOC109896971</name>
</gene>
<keyword evidence="4" id="KW-0812">Transmembrane</keyword>
<feature type="chain" id="PRO_5034838201" evidence="13">
    <location>
        <begin position="20"/>
        <end position="813"/>
    </location>
</feature>
<organism evidence="15 16">
    <name type="scientific">Oncorhynchus kisutch</name>
    <name type="common">Coho salmon</name>
    <name type="synonym">Salmo kisutch</name>
    <dbReference type="NCBI Taxonomy" id="8019"/>
    <lineage>
        <taxon>Eukaryota</taxon>
        <taxon>Metazoa</taxon>
        <taxon>Chordata</taxon>
        <taxon>Craniata</taxon>
        <taxon>Vertebrata</taxon>
        <taxon>Euteleostomi</taxon>
        <taxon>Actinopterygii</taxon>
        <taxon>Neopterygii</taxon>
        <taxon>Teleostei</taxon>
        <taxon>Protacanthopterygii</taxon>
        <taxon>Salmoniformes</taxon>
        <taxon>Salmonidae</taxon>
        <taxon>Salmoninae</taxon>
        <taxon>Oncorhynchus</taxon>
    </lineage>
</organism>
<feature type="region of interest" description="Disordered" evidence="12">
    <location>
        <begin position="762"/>
        <end position="785"/>
    </location>
</feature>
<name>A0A8C7G3X2_ONCKI</name>
<feature type="compositionally biased region" description="Pro residues" evidence="12">
    <location>
        <begin position="712"/>
        <end position="726"/>
    </location>
</feature>
<accession>A0A8C7G3X2</accession>
<dbReference type="Gene3D" id="2.60.120.290">
    <property type="entry name" value="Spermadhesin, CUB domain"/>
    <property type="match status" value="2"/>
</dbReference>
<dbReference type="PROSITE" id="PS01180">
    <property type="entry name" value="CUB"/>
    <property type="match status" value="2"/>
</dbReference>
<dbReference type="SUPFAM" id="SSF57424">
    <property type="entry name" value="LDL receptor-like module"/>
    <property type="match status" value="2"/>
</dbReference>
<dbReference type="GeneTree" id="ENSGT00940000160783"/>
<dbReference type="SUPFAM" id="SSF49854">
    <property type="entry name" value="Spermadhesin, CUB domain"/>
    <property type="match status" value="2"/>
</dbReference>
<keyword evidence="3" id="KW-0254">Endocytosis</keyword>
<feature type="disulfide bond" evidence="11">
    <location>
        <begin position="144"/>
        <end position="156"/>
    </location>
</feature>
<dbReference type="Proteomes" id="UP000694557">
    <property type="component" value="Unassembled WGS sequence"/>
</dbReference>
<dbReference type="SMART" id="SM00042">
    <property type="entry name" value="CUB"/>
    <property type="match status" value="2"/>
</dbReference>
<evidence type="ECO:0000256" key="3">
    <source>
        <dbReference type="ARBA" id="ARBA00022583"/>
    </source>
</evidence>
<evidence type="ECO:0000256" key="5">
    <source>
        <dbReference type="ARBA" id="ARBA00022737"/>
    </source>
</evidence>
<sequence length="813" mass="89137">MTVSFNLCVINILFVTAYSRLELVSSTAHCGRSPQVLEAARGEIRSFVHRSSSYRPRPFYCSWIIKAHVGEPVILSFSQFSTRCKKEWVSVTSSTGKPITLCGSDLPKPMELMGGNITVTHHFLPHLFPVSAFRLGYVRDSGDCTGVDFECLGGRCLPWSWRCNGRVECLGEGVGLGIDEQDCDGEMKILNLDPEYGKTVVATATPESYRVRETVREKNRRSNSRGRDWETVGKAPGELKKEEEETEKQVDENGDHTKEKEPTNPIYDFWQFQAHRTHPSVTRAPVEWPCGGLLQAFYGTFTPPSIRGPSLFCVWTLDPQESRPLKLDLRLLELGPGDTVTITDRQQGTGELLKTITSASNYKAIQVESRTGLLSLTYRTLPGSEGLGFNATYRVGGYCPPWEGKCGGAVGGCYTQEQKCDGHWDCPETGHDEAGCRGCPRDQFACGVAGQRALLAGHSFLGRPVCFPAKERCNYQLYCSDGSDERDCSICQPGTFHCDSDRCVFESWRCDGQVDCKDGTDELNCSVTLPRKVITAATVGSLVCGLLLVIAMGCTCKLYSLRTREYSMFAPISRQEAALIQQQAPPSYGQLIAQGIIPPVEDFPTENPNESSSLTLRGILQLLRQDTANSPRRRRRPRFVRRAVRRMRRWGLIPRTASRPSQPSSSAPQQTDPTSTGAEPSQSTPTTSSLAVEAVNRPLPQKLGLLPQTVQHPPPPPPASLPPPLVSIPATPQSFPVAAPPTPSSPSLASLFHSLGRGISRFRASPFSSSSPTNSLPLSASPSFSSSEDEVLLIPLSEDMTSEDDVPLLTLDP</sequence>
<comment type="similarity">
    <text evidence="2">Belongs to the LDLR family.</text>
</comment>
<feature type="region of interest" description="Disordered" evidence="12">
    <location>
        <begin position="650"/>
        <end position="689"/>
    </location>
</feature>
<feature type="compositionally biased region" description="Polar residues" evidence="12">
    <location>
        <begin position="677"/>
        <end position="689"/>
    </location>
</feature>
<feature type="disulfide bond" evidence="11">
    <location>
        <begin position="491"/>
        <end position="503"/>
    </location>
</feature>
<dbReference type="CDD" id="cd00112">
    <property type="entry name" value="LDLa"/>
    <property type="match status" value="4"/>
</dbReference>
<dbReference type="InterPro" id="IPR002172">
    <property type="entry name" value="LDrepeatLR_classA_rpt"/>
</dbReference>
<feature type="region of interest" description="Disordered" evidence="12">
    <location>
        <begin position="213"/>
        <end position="263"/>
    </location>
</feature>
<dbReference type="Pfam" id="PF00057">
    <property type="entry name" value="Ldl_recept_a"/>
    <property type="match status" value="1"/>
</dbReference>